<dbReference type="PROSITE" id="PS00773">
    <property type="entry name" value="CHITINASE_19_1"/>
    <property type="match status" value="1"/>
</dbReference>
<evidence type="ECO:0000256" key="5">
    <source>
        <dbReference type="ARBA" id="ARBA00022729"/>
    </source>
</evidence>
<keyword evidence="5 16" id="KW-0732">Signal</keyword>
<keyword evidence="9 14" id="KW-1015">Disulfide bond</keyword>
<dbReference type="InterPro" id="IPR016283">
    <property type="entry name" value="Glyco_hydro_19"/>
</dbReference>
<name>A0A1R3KR56_9ROSI</name>
<evidence type="ECO:0000256" key="14">
    <source>
        <dbReference type="PIRSR" id="PIRSR001060-2"/>
    </source>
</evidence>
<dbReference type="SMART" id="SM00270">
    <property type="entry name" value="ChtBD1"/>
    <property type="match status" value="1"/>
</dbReference>
<protein>
    <recommendedName>
        <fullName evidence="3">chitinase</fullName>
        <ecNumber evidence="3">3.2.1.14</ecNumber>
    </recommendedName>
</protein>
<dbReference type="GO" id="GO:0006032">
    <property type="term" value="P:chitin catabolic process"/>
    <property type="evidence" value="ECO:0007669"/>
    <property type="project" value="UniProtKB-KW"/>
</dbReference>
<dbReference type="PANTHER" id="PTHR22595">
    <property type="entry name" value="CHITINASE-RELATED"/>
    <property type="match status" value="1"/>
</dbReference>
<accession>A0A1R3KR56</accession>
<feature type="domain" description="Chitin-binding type-1" evidence="17">
    <location>
        <begin position="27"/>
        <end position="62"/>
    </location>
</feature>
<dbReference type="GO" id="GO:0008061">
    <property type="term" value="F:chitin binding"/>
    <property type="evidence" value="ECO:0007669"/>
    <property type="project" value="UniProtKB-UniRule"/>
</dbReference>
<dbReference type="PRINTS" id="PR00451">
    <property type="entry name" value="CHITINBINDNG"/>
</dbReference>
<evidence type="ECO:0000256" key="9">
    <source>
        <dbReference type="ARBA" id="ARBA00023157"/>
    </source>
</evidence>
<keyword evidence="10" id="KW-0119">Carbohydrate metabolism</keyword>
<dbReference type="FunFam" id="3.30.20.10:FF:000001">
    <property type="entry name" value="Endochitinase (Chitinase)"/>
    <property type="match status" value="1"/>
</dbReference>
<dbReference type="Gene3D" id="1.10.530.10">
    <property type="match status" value="1"/>
</dbReference>
<dbReference type="SUPFAM" id="SSF53955">
    <property type="entry name" value="Lysozyme-like"/>
    <property type="match status" value="1"/>
</dbReference>
<dbReference type="PROSITE" id="PS00774">
    <property type="entry name" value="CHITINASE_19_2"/>
    <property type="match status" value="1"/>
</dbReference>
<keyword evidence="4 15" id="KW-0147">Chitin-binding</keyword>
<feature type="disulfide bond" evidence="14">
    <location>
        <begin position="91"/>
        <end position="140"/>
    </location>
</feature>
<dbReference type="FunFam" id="1.10.530.10:FF:000052">
    <property type="entry name" value="Endochitinase PR4"/>
    <property type="match status" value="1"/>
</dbReference>
<keyword evidence="6 18" id="KW-0378">Hydrolase</keyword>
<dbReference type="PROSITE" id="PS00026">
    <property type="entry name" value="CHIT_BIND_I_1"/>
    <property type="match status" value="1"/>
</dbReference>
<proteinExistence type="inferred from homology"/>
<dbReference type="AlphaFoldDB" id="A0A1R3KR56"/>
<dbReference type="InterPro" id="IPR001002">
    <property type="entry name" value="Chitin-bd_1"/>
</dbReference>
<keyword evidence="11" id="KW-0326">Glycosidase</keyword>
<feature type="disulfide bond" evidence="14">
    <location>
        <begin position="153"/>
        <end position="162"/>
    </location>
</feature>
<keyword evidence="7" id="KW-0611">Plant defense</keyword>
<evidence type="ECO:0000313" key="18">
    <source>
        <dbReference type="EMBL" id="OMP09566.1"/>
    </source>
</evidence>
<dbReference type="GO" id="GO:0016998">
    <property type="term" value="P:cell wall macromolecule catabolic process"/>
    <property type="evidence" value="ECO:0007669"/>
    <property type="project" value="InterPro"/>
</dbReference>
<dbReference type="PIRSF" id="PIRSF001060">
    <property type="entry name" value="Endochitinase"/>
    <property type="match status" value="1"/>
</dbReference>
<evidence type="ECO:0000256" key="8">
    <source>
        <dbReference type="ARBA" id="ARBA00023024"/>
    </source>
</evidence>
<evidence type="ECO:0000256" key="12">
    <source>
        <dbReference type="ARBA" id="ARBA00023326"/>
    </source>
</evidence>
<dbReference type="GO" id="GO:0000272">
    <property type="term" value="P:polysaccharide catabolic process"/>
    <property type="evidence" value="ECO:0007669"/>
    <property type="project" value="UniProtKB-KW"/>
</dbReference>
<reference evidence="19" key="1">
    <citation type="submission" date="2013-09" db="EMBL/GenBank/DDBJ databases">
        <title>Corchorus olitorius genome sequencing.</title>
        <authorList>
            <person name="Alam M."/>
            <person name="Haque M.S."/>
            <person name="Islam M.S."/>
            <person name="Emdad E.M."/>
            <person name="Islam M.M."/>
            <person name="Ahmed B."/>
            <person name="Halim A."/>
            <person name="Hossen Q.M.M."/>
            <person name="Hossain M.Z."/>
            <person name="Ahmed R."/>
            <person name="Khan M.M."/>
            <person name="Islam R."/>
            <person name="Rashid M.M."/>
            <person name="Khan S.A."/>
            <person name="Rahman M.S."/>
            <person name="Alam M."/>
            <person name="Yahiya A.S."/>
            <person name="Khan M.S."/>
            <person name="Azam M.S."/>
            <person name="Haque T."/>
            <person name="Lashkar M.Z.H."/>
            <person name="Akhand A.I."/>
            <person name="Morshed G."/>
            <person name="Roy S."/>
            <person name="Uddin K.S."/>
            <person name="Rabeya T."/>
            <person name="Hossain A.S."/>
            <person name="Chowdhury A."/>
            <person name="Snigdha A.R."/>
            <person name="Mortoza M.S."/>
            <person name="Matin S.A."/>
            <person name="Hoque S.M.E."/>
            <person name="Islam M.K."/>
            <person name="Roy D.K."/>
            <person name="Haider R."/>
            <person name="Moosa M.M."/>
            <person name="Elias S.M."/>
            <person name="Hasan A.M."/>
            <person name="Jahan S."/>
            <person name="Shafiuddin M."/>
            <person name="Mahmood N."/>
            <person name="Shommy N.S."/>
        </authorList>
    </citation>
    <scope>NUCLEOTIDE SEQUENCE [LARGE SCALE GENOMIC DNA]</scope>
    <source>
        <strain evidence="19">cv. O-4</strain>
    </source>
</reference>
<feature type="disulfide bond" evidence="14 15">
    <location>
        <begin position="37"/>
        <end position="51"/>
    </location>
</feature>
<evidence type="ECO:0000256" key="2">
    <source>
        <dbReference type="ARBA" id="ARBA00009373"/>
    </source>
</evidence>
<evidence type="ECO:0000256" key="11">
    <source>
        <dbReference type="ARBA" id="ARBA00023295"/>
    </source>
</evidence>
<dbReference type="CDD" id="cd00035">
    <property type="entry name" value="ChtBD1"/>
    <property type="match status" value="1"/>
</dbReference>
<evidence type="ECO:0000256" key="6">
    <source>
        <dbReference type="ARBA" id="ARBA00022801"/>
    </source>
</evidence>
<evidence type="ECO:0000256" key="7">
    <source>
        <dbReference type="ARBA" id="ARBA00022821"/>
    </source>
</evidence>
<dbReference type="EMBL" id="AWUE01012313">
    <property type="protein sequence ID" value="OMP09566.1"/>
    <property type="molecule type" value="Genomic_DNA"/>
</dbReference>
<feature type="disulfide bond" evidence="14">
    <location>
        <begin position="240"/>
        <end position="272"/>
    </location>
</feature>
<evidence type="ECO:0000256" key="13">
    <source>
        <dbReference type="PIRSR" id="PIRSR001060-1"/>
    </source>
</evidence>
<feature type="chain" id="PRO_5012164386" description="chitinase" evidence="16">
    <location>
        <begin position="28"/>
        <end position="272"/>
    </location>
</feature>
<evidence type="ECO:0000256" key="16">
    <source>
        <dbReference type="SAM" id="SignalP"/>
    </source>
</evidence>
<comment type="caution">
    <text evidence="15">Lacks conserved residue(s) required for the propagation of feature annotation.</text>
</comment>
<dbReference type="FunFam" id="3.30.60.10:FF:000003">
    <property type="entry name" value="Class IV chitinase"/>
    <property type="match status" value="1"/>
</dbReference>
<feature type="disulfide bond" evidence="14 15">
    <location>
        <begin position="32"/>
        <end position="44"/>
    </location>
</feature>
<feature type="active site" description="Proton donor" evidence="13">
    <location>
        <position position="135"/>
    </location>
</feature>
<feature type="signal peptide" evidence="16">
    <location>
        <begin position="1"/>
        <end position="27"/>
    </location>
</feature>
<dbReference type="OrthoDB" id="5985073at2759"/>
<evidence type="ECO:0000256" key="1">
    <source>
        <dbReference type="ARBA" id="ARBA00000822"/>
    </source>
</evidence>
<dbReference type="Gene3D" id="3.30.20.10">
    <property type="entry name" value="Endochitinase, domain 2"/>
    <property type="match status" value="1"/>
</dbReference>
<evidence type="ECO:0000256" key="3">
    <source>
        <dbReference type="ARBA" id="ARBA00012729"/>
    </source>
</evidence>
<keyword evidence="8" id="KW-0146">Chitin degradation</keyword>
<evidence type="ECO:0000313" key="19">
    <source>
        <dbReference type="Proteomes" id="UP000187203"/>
    </source>
</evidence>
<evidence type="ECO:0000256" key="10">
    <source>
        <dbReference type="ARBA" id="ARBA00023277"/>
    </source>
</evidence>
<dbReference type="Proteomes" id="UP000187203">
    <property type="component" value="Unassembled WGS sequence"/>
</dbReference>
<dbReference type="SUPFAM" id="SSF57016">
    <property type="entry name" value="Plant lectins/antimicrobial peptides"/>
    <property type="match status" value="1"/>
</dbReference>
<keyword evidence="12" id="KW-0624">Polysaccharide degradation</keyword>
<dbReference type="InterPro" id="IPR018371">
    <property type="entry name" value="Chitin-binding_1_CS"/>
</dbReference>
<dbReference type="Pfam" id="PF00182">
    <property type="entry name" value="Glyco_hydro_19"/>
    <property type="match status" value="2"/>
</dbReference>
<comment type="caution">
    <text evidence="18">The sequence shown here is derived from an EMBL/GenBank/DDBJ whole genome shotgun (WGS) entry which is preliminary data.</text>
</comment>
<dbReference type="InterPro" id="IPR023346">
    <property type="entry name" value="Lysozyme-like_dom_sf"/>
</dbReference>
<evidence type="ECO:0000256" key="4">
    <source>
        <dbReference type="ARBA" id="ARBA00022669"/>
    </source>
</evidence>
<dbReference type="STRING" id="93759.A0A1R3KR56"/>
<dbReference type="EC" id="3.2.1.14" evidence="3"/>
<dbReference type="PANTHER" id="PTHR22595:SF193">
    <property type="entry name" value="ENDOCHITINASE EP3"/>
    <property type="match status" value="1"/>
</dbReference>
<sequence length="272" mass="29289">MSFPSMRKVLLSVFLAGVIAGAMPVKAQNCGCAEGLCCSRWGYCGTGDDYCGTGCQAGPCNPPPSLNNVSVADIVTPVFFNGILDVAEASCEGKNFYSRDAFLQALNSYPQFGRIGSIDDSKREIAAFFGHVTHETGHFCYIEEINGVTRDYCDETSTQYPCNPNKGYYGRGPIQLSWNFNYGPAGESIGFDGLNSPETVATDPVISFKTALWYWVNNVQPVIGQGFGATIRAINGALECDGGNPATVQARIEYYTNYCNQLGVDPGSNLNC</sequence>
<dbReference type="GO" id="GO:0008843">
    <property type="term" value="F:endochitinase activity"/>
    <property type="evidence" value="ECO:0007669"/>
    <property type="project" value="UniProtKB-EC"/>
</dbReference>
<dbReference type="CDD" id="cd00325">
    <property type="entry name" value="chitinase_GH19"/>
    <property type="match status" value="1"/>
</dbReference>
<dbReference type="InterPro" id="IPR036861">
    <property type="entry name" value="Endochitinase-like_sf"/>
</dbReference>
<comment type="similarity">
    <text evidence="2">Belongs to the glycosyl hydrolase 19 family. Chitinase class I subfamily.</text>
</comment>
<evidence type="ECO:0000256" key="15">
    <source>
        <dbReference type="PROSITE-ProRule" id="PRU00261"/>
    </source>
</evidence>
<evidence type="ECO:0000259" key="17">
    <source>
        <dbReference type="PROSITE" id="PS50941"/>
    </source>
</evidence>
<gene>
    <name evidence="18" type="ORF">COLO4_05340</name>
</gene>
<dbReference type="PROSITE" id="PS50941">
    <property type="entry name" value="CHIT_BIND_I_2"/>
    <property type="match status" value="1"/>
</dbReference>
<dbReference type="InterPro" id="IPR000726">
    <property type="entry name" value="Glyco_hydro_19_cat"/>
</dbReference>
<dbReference type="Pfam" id="PF00187">
    <property type="entry name" value="Chitin_bind_1"/>
    <property type="match status" value="1"/>
</dbReference>
<keyword evidence="19" id="KW-1185">Reference proteome</keyword>
<organism evidence="18 19">
    <name type="scientific">Corchorus olitorius</name>
    <dbReference type="NCBI Taxonomy" id="93759"/>
    <lineage>
        <taxon>Eukaryota</taxon>
        <taxon>Viridiplantae</taxon>
        <taxon>Streptophyta</taxon>
        <taxon>Embryophyta</taxon>
        <taxon>Tracheophyta</taxon>
        <taxon>Spermatophyta</taxon>
        <taxon>Magnoliopsida</taxon>
        <taxon>eudicotyledons</taxon>
        <taxon>Gunneridae</taxon>
        <taxon>Pentapetalae</taxon>
        <taxon>rosids</taxon>
        <taxon>malvids</taxon>
        <taxon>Malvales</taxon>
        <taxon>Malvaceae</taxon>
        <taxon>Grewioideae</taxon>
        <taxon>Apeibeae</taxon>
        <taxon>Corchorus</taxon>
    </lineage>
</organism>
<dbReference type="Gene3D" id="3.30.60.10">
    <property type="entry name" value="Endochitinase-like"/>
    <property type="match status" value="1"/>
</dbReference>
<dbReference type="GO" id="GO:0006952">
    <property type="term" value="P:defense response"/>
    <property type="evidence" value="ECO:0007669"/>
    <property type="project" value="UniProtKB-KW"/>
</dbReference>
<comment type="catalytic activity">
    <reaction evidence="1">
        <text>Random endo-hydrolysis of N-acetyl-beta-D-glucosaminide (1-&gt;4)-beta-linkages in chitin and chitodextrins.</text>
        <dbReference type="EC" id="3.2.1.14"/>
    </reaction>
</comment>